<gene>
    <name evidence="5" type="ORF">CRP01_03330</name>
</gene>
<dbReference type="EMBL" id="PDUD01000003">
    <property type="protein sequence ID" value="PHN08061.1"/>
    <property type="molecule type" value="Genomic_DNA"/>
</dbReference>
<dbReference type="RefSeq" id="WP_099148580.1">
    <property type="nucleotide sequence ID" value="NZ_PDUD01000003.1"/>
</dbReference>
<comment type="caution">
    <text evidence="5">The sequence shown here is derived from an EMBL/GenBank/DDBJ whole genome shotgun (WGS) entry which is preliminary data.</text>
</comment>
<dbReference type="AlphaFoldDB" id="A0A2D0NHV5"/>
<evidence type="ECO:0000256" key="4">
    <source>
        <dbReference type="ARBA" id="ARBA00022884"/>
    </source>
</evidence>
<dbReference type="GO" id="GO:0032259">
    <property type="term" value="P:methylation"/>
    <property type="evidence" value="ECO:0007669"/>
    <property type="project" value="UniProtKB-KW"/>
</dbReference>
<keyword evidence="1" id="KW-0489">Methyltransferase</keyword>
<keyword evidence="2" id="KW-0808">Transferase</keyword>
<dbReference type="CDD" id="cd02440">
    <property type="entry name" value="AdoMet_MTases"/>
    <property type="match status" value="1"/>
</dbReference>
<reference evidence="5 6" key="1">
    <citation type="submission" date="2017-10" db="EMBL/GenBank/DDBJ databases">
        <title>The draft genome sequence of Lewinella nigricans NBRC 102662.</title>
        <authorList>
            <person name="Wang K."/>
        </authorList>
    </citation>
    <scope>NUCLEOTIDE SEQUENCE [LARGE SCALE GENOMIC DNA]</scope>
    <source>
        <strain evidence="5 6">NBRC 102662</strain>
    </source>
</reference>
<keyword evidence="4" id="KW-0694">RNA-binding</keyword>
<evidence type="ECO:0000313" key="6">
    <source>
        <dbReference type="Proteomes" id="UP000223913"/>
    </source>
</evidence>
<protein>
    <recommendedName>
        <fullName evidence="7">Methyltransferase domain-containing protein</fullName>
    </recommendedName>
</protein>
<evidence type="ECO:0000256" key="3">
    <source>
        <dbReference type="ARBA" id="ARBA00022691"/>
    </source>
</evidence>
<evidence type="ECO:0000313" key="5">
    <source>
        <dbReference type="EMBL" id="PHN08061.1"/>
    </source>
</evidence>
<dbReference type="Proteomes" id="UP000223913">
    <property type="component" value="Unassembled WGS sequence"/>
</dbReference>
<evidence type="ECO:0000256" key="2">
    <source>
        <dbReference type="ARBA" id="ARBA00022679"/>
    </source>
</evidence>
<dbReference type="Pfam" id="PF00398">
    <property type="entry name" value="RrnaAD"/>
    <property type="match status" value="1"/>
</dbReference>
<dbReference type="Gene3D" id="3.40.50.150">
    <property type="entry name" value="Vaccinia Virus protein VP39"/>
    <property type="match status" value="1"/>
</dbReference>
<proteinExistence type="predicted"/>
<organism evidence="5 6">
    <name type="scientific">Flavilitoribacter nigricans (strain ATCC 23147 / DSM 23189 / NBRC 102662 / NCIMB 1420 / SS-2)</name>
    <name type="common">Lewinella nigricans</name>
    <dbReference type="NCBI Taxonomy" id="1122177"/>
    <lineage>
        <taxon>Bacteria</taxon>
        <taxon>Pseudomonadati</taxon>
        <taxon>Bacteroidota</taxon>
        <taxon>Saprospiria</taxon>
        <taxon>Saprospirales</taxon>
        <taxon>Lewinellaceae</taxon>
        <taxon>Flavilitoribacter</taxon>
    </lineage>
</organism>
<dbReference type="InterPro" id="IPR001737">
    <property type="entry name" value="KsgA/Erm"/>
</dbReference>
<name>A0A2D0NHV5_FLAN2</name>
<evidence type="ECO:0000256" key="1">
    <source>
        <dbReference type="ARBA" id="ARBA00022603"/>
    </source>
</evidence>
<accession>A0A2D0NHV5</accession>
<sequence length="184" mass="20846">MKRLDFLVEGLKDLKTVGTVTRSSRSLCRNMIKHVNFKEADLIVELGAGDGVITRFILEKMKPDAKLLVFEVNSKFCDILRSIGDERLIVAEDSAEELDHYLQQLNATKVDYVISALPFVALPKELGLDIVGKCYRFMKQGGRYVQVHYSLLSKKLYQSIFGNVDINFVPFNVPPAFVLVCEKK</sequence>
<dbReference type="InterPro" id="IPR029063">
    <property type="entry name" value="SAM-dependent_MTases_sf"/>
</dbReference>
<dbReference type="SUPFAM" id="SSF53335">
    <property type="entry name" value="S-adenosyl-L-methionine-dependent methyltransferases"/>
    <property type="match status" value="1"/>
</dbReference>
<keyword evidence="6" id="KW-1185">Reference proteome</keyword>
<evidence type="ECO:0008006" key="7">
    <source>
        <dbReference type="Google" id="ProtNLM"/>
    </source>
</evidence>
<dbReference type="GO" id="GO:0003723">
    <property type="term" value="F:RNA binding"/>
    <property type="evidence" value="ECO:0007669"/>
    <property type="project" value="UniProtKB-KW"/>
</dbReference>
<dbReference type="GO" id="GO:0008168">
    <property type="term" value="F:methyltransferase activity"/>
    <property type="evidence" value="ECO:0007669"/>
    <property type="project" value="UniProtKB-KW"/>
</dbReference>
<keyword evidence="3" id="KW-0949">S-adenosyl-L-methionine</keyword>